<keyword evidence="2" id="KW-1185">Reference proteome</keyword>
<gene>
    <name evidence="1" type="ORF">OXU80_22285</name>
</gene>
<accession>A0ACD4NLA9</accession>
<sequence>MAEHIPFPEGFKLSVTLRSYARTAEAEGYSFVAANFLRAAAIVEKSEQQEH</sequence>
<reference evidence="1" key="1">
    <citation type="submission" date="2022-11" db="EMBL/GenBank/DDBJ databases">
        <title>beta-Carotene-producing bacterium, Jeongeuplla avenae sp. nov., alleviates the salt stress of Arabidopsis seedlings.</title>
        <authorList>
            <person name="Jiang L."/>
            <person name="Lee J."/>
        </authorList>
    </citation>
    <scope>NUCLEOTIDE SEQUENCE</scope>
    <source>
        <strain evidence="1">DY_R2A_6</strain>
    </source>
</reference>
<evidence type="ECO:0000313" key="1">
    <source>
        <dbReference type="EMBL" id="WAJ27544.1"/>
    </source>
</evidence>
<organism evidence="1 2">
    <name type="scientific">Antarcticirhabdus aurantiaca</name>
    <dbReference type="NCBI Taxonomy" id="2606717"/>
    <lineage>
        <taxon>Bacteria</taxon>
        <taxon>Pseudomonadati</taxon>
        <taxon>Pseudomonadota</taxon>
        <taxon>Alphaproteobacteria</taxon>
        <taxon>Hyphomicrobiales</taxon>
        <taxon>Aurantimonadaceae</taxon>
        <taxon>Antarcticirhabdus</taxon>
    </lineage>
</organism>
<name>A0ACD4NLA9_9HYPH</name>
<evidence type="ECO:0000313" key="2">
    <source>
        <dbReference type="Proteomes" id="UP001163223"/>
    </source>
</evidence>
<dbReference type="Proteomes" id="UP001163223">
    <property type="component" value="Chromosome"/>
</dbReference>
<proteinExistence type="predicted"/>
<dbReference type="EMBL" id="CP113520">
    <property type="protein sequence ID" value="WAJ27544.1"/>
    <property type="molecule type" value="Genomic_DNA"/>
</dbReference>
<protein>
    <submittedName>
        <fullName evidence="1">Uncharacterized protein</fullName>
    </submittedName>
</protein>